<dbReference type="EMBL" id="CP032568">
    <property type="protein sequence ID" value="AYF78334.1"/>
    <property type="molecule type" value="Genomic_DNA"/>
</dbReference>
<dbReference type="RefSeq" id="WP_120743417.1">
    <property type="nucleotide sequence ID" value="NZ_CP032568.1"/>
</dbReference>
<sequence>MDISTIDGTGTQPTVEDLAGIVHAAIDTALRALEEVTPHVDALEAHPDEPSVYEIREGLHKATEALTDAAGYADKGYRE</sequence>
<name>A0A386ZMD3_9NOCA</name>
<organism evidence="1 2">
    <name type="scientific">Nocardia yunnanensis</name>
    <dbReference type="NCBI Taxonomy" id="2382165"/>
    <lineage>
        <taxon>Bacteria</taxon>
        <taxon>Bacillati</taxon>
        <taxon>Actinomycetota</taxon>
        <taxon>Actinomycetes</taxon>
        <taxon>Mycobacteriales</taxon>
        <taxon>Nocardiaceae</taxon>
        <taxon>Nocardia</taxon>
    </lineage>
</organism>
<accession>A0A386ZMD3</accession>
<dbReference type="OrthoDB" id="3266723at2"/>
<gene>
    <name evidence="1" type="ORF">D7D52_35950</name>
</gene>
<keyword evidence="2" id="KW-1185">Reference proteome</keyword>
<evidence type="ECO:0000313" key="2">
    <source>
        <dbReference type="Proteomes" id="UP000267164"/>
    </source>
</evidence>
<dbReference type="Proteomes" id="UP000267164">
    <property type="component" value="Chromosome"/>
</dbReference>
<proteinExistence type="predicted"/>
<dbReference type="AlphaFoldDB" id="A0A386ZMD3"/>
<protein>
    <submittedName>
        <fullName evidence="1">Uncharacterized protein</fullName>
    </submittedName>
</protein>
<evidence type="ECO:0000313" key="1">
    <source>
        <dbReference type="EMBL" id="AYF78334.1"/>
    </source>
</evidence>
<dbReference type="KEGG" id="nyu:D7D52_35950"/>
<reference evidence="1 2" key="1">
    <citation type="submission" date="2018-09" db="EMBL/GenBank/DDBJ databases">
        <title>Nocardia yunnanensis sp. nov., an actinomycete isolated from a soil sample.</title>
        <authorList>
            <person name="Zhang J."/>
        </authorList>
    </citation>
    <scope>NUCLEOTIDE SEQUENCE [LARGE SCALE GENOMIC DNA]</scope>
    <source>
        <strain evidence="1 2">CFHS0054</strain>
    </source>
</reference>